<dbReference type="Pfam" id="PF16640">
    <property type="entry name" value="Big_3_5"/>
    <property type="match status" value="1"/>
</dbReference>
<reference evidence="4" key="1">
    <citation type="submission" date="2016-07" db="EMBL/GenBank/DDBJ databases">
        <title>Sequence Frankia sp. strain CcI1.17.</title>
        <authorList>
            <person name="Ghodhbane-Gtari F."/>
            <person name="Swanson E."/>
            <person name="Gueddou A."/>
            <person name="Morris K."/>
            <person name="Hezbri K."/>
            <person name="Ktari A."/>
            <person name="Nouioui I."/>
            <person name="Abebe-Akele F."/>
            <person name="Simpson S."/>
            <person name="Thomas K."/>
            <person name="Gtari M."/>
            <person name="Tisa L.S."/>
            <person name="Hurst S."/>
        </authorList>
    </citation>
    <scope>NUCLEOTIDE SEQUENCE [LARGE SCALE GENOMIC DNA]</scope>
    <source>
        <strain evidence="4">Cc1.17</strain>
    </source>
</reference>
<keyword evidence="4" id="KW-1185">Reference proteome</keyword>
<comment type="caution">
    <text evidence="3">The sequence shown here is derived from an EMBL/GenBank/DDBJ whole genome shotgun (WGS) entry which is preliminary data.</text>
</comment>
<feature type="domain" description="Bacterial Ig-like" evidence="2">
    <location>
        <begin position="3"/>
        <end position="80"/>
    </location>
</feature>
<protein>
    <recommendedName>
        <fullName evidence="2">Bacterial Ig-like domain-containing protein</fullName>
    </recommendedName>
</protein>
<dbReference type="Gene3D" id="2.60.40.10">
    <property type="entry name" value="Immunoglobulins"/>
    <property type="match status" value="1"/>
</dbReference>
<sequence>MISPSQRHEGESVTVNIALSMVGASHPTLSGTVEIVVDDSIRGTVTLKPDAGQGTATWTVELPHGVHRMRAAYSGNEFYQSVGFSSGLTIQNGRLEVTPPEQIAAGPPYTVQVKVVPINGATGTRPERCACPTDSGPTRRRPPSTEPAAPP</sequence>
<dbReference type="AlphaFoldDB" id="A0A1S1Q7E4"/>
<name>A0A1S1Q7E4_9ACTN</name>
<dbReference type="EMBL" id="MBLM01000150">
    <property type="protein sequence ID" value="OHV30793.1"/>
    <property type="molecule type" value="Genomic_DNA"/>
</dbReference>
<dbReference type="InterPro" id="IPR032109">
    <property type="entry name" value="Big_3_5"/>
</dbReference>
<evidence type="ECO:0000313" key="4">
    <source>
        <dbReference type="Proteomes" id="UP000179627"/>
    </source>
</evidence>
<organism evidence="3 4">
    <name type="scientific">Parafrankia colletiae</name>
    <dbReference type="NCBI Taxonomy" id="573497"/>
    <lineage>
        <taxon>Bacteria</taxon>
        <taxon>Bacillati</taxon>
        <taxon>Actinomycetota</taxon>
        <taxon>Actinomycetes</taxon>
        <taxon>Frankiales</taxon>
        <taxon>Frankiaceae</taxon>
        <taxon>Parafrankia</taxon>
    </lineage>
</organism>
<evidence type="ECO:0000259" key="2">
    <source>
        <dbReference type="Pfam" id="PF16640"/>
    </source>
</evidence>
<evidence type="ECO:0000256" key="1">
    <source>
        <dbReference type="SAM" id="MobiDB-lite"/>
    </source>
</evidence>
<proteinExistence type="predicted"/>
<gene>
    <name evidence="3" type="ORF">CC117_27470</name>
</gene>
<dbReference type="GO" id="GO:0005975">
    <property type="term" value="P:carbohydrate metabolic process"/>
    <property type="evidence" value="ECO:0007669"/>
    <property type="project" value="UniProtKB-ARBA"/>
</dbReference>
<evidence type="ECO:0000313" key="3">
    <source>
        <dbReference type="EMBL" id="OHV30793.1"/>
    </source>
</evidence>
<accession>A0A1S1Q7E4</accession>
<feature type="region of interest" description="Disordered" evidence="1">
    <location>
        <begin position="123"/>
        <end position="151"/>
    </location>
</feature>
<dbReference type="Proteomes" id="UP000179627">
    <property type="component" value="Unassembled WGS sequence"/>
</dbReference>
<dbReference type="InterPro" id="IPR013783">
    <property type="entry name" value="Ig-like_fold"/>
</dbReference>